<keyword evidence="4" id="KW-0479">Metal-binding</keyword>
<evidence type="ECO:0000256" key="1">
    <source>
        <dbReference type="ARBA" id="ARBA00004127"/>
    </source>
</evidence>
<dbReference type="PANTHER" id="PTHR22894:SF5">
    <property type="entry name" value="RING-TYPE DOMAIN-CONTAINING PROTEIN"/>
    <property type="match status" value="1"/>
</dbReference>
<keyword evidence="5 11" id="KW-0863">Zinc-finger</keyword>
<comment type="subcellular location">
    <subcellularLocation>
        <location evidence="1">Endomembrane system</location>
        <topology evidence="1">Multi-pass membrane protein</topology>
    </subcellularLocation>
</comment>
<evidence type="ECO:0000256" key="12">
    <source>
        <dbReference type="SAM" id="Phobius"/>
    </source>
</evidence>
<feature type="transmembrane region" description="Helical" evidence="12">
    <location>
        <begin position="132"/>
        <end position="153"/>
    </location>
</feature>
<evidence type="ECO:0000256" key="3">
    <source>
        <dbReference type="ARBA" id="ARBA00022692"/>
    </source>
</evidence>
<dbReference type="GO" id="GO:0061630">
    <property type="term" value="F:ubiquitin protein ligase activity"/>
    <property type="evidence" value="ECO:0007669"/>
    <property type="project" value="InterPro"/>
</dbReference>
<keyword evidence="3 12" id="KW-0812">Transmembrane</keyword>
<evidence type="ECO:0000256" key="7">
    <source>
        <dbReference type="ARBA" id="ARBA00022989"/>
    </source>
</evidence>
<dbReference type="Gene3D" id="3.30.40.10">
    <property type="entry name" value="Zinc/RING finger domain, C3HC4 (zinc finger)"/>
    <property type="match status" value="1"/>
</dbReference>
<feature type="transmembrane region" description="Helical" evidence="12">
    <location>
        <begin position="165"/>
        <end position="186"/>
    </location>
</feature>
<evidence type="ECO:0000256" key="11">
    <source>
        <dbReference type="PROSITE-ProRule" id="PRU00175"/>
    </source>
</evidence>
<keyword evidence="6" id="KW-0862">Zinc</keyword>
<evidence type="ECO:0000256" key="9">
    <source>
        <dbReference type="ARBA" id="ARBA00030110"/>
    </source>
</evidence>
<dbReference type="GO" id="GO:0012505">
    <property type="term" value="C:endomembrane system"/>
    <property type="evidence" value="ECO:0007669"/>
    <property type="project" value="UniProtKB-SubCell"/>
</dbReference>
<evidence type="ECO:0000256" key="8">
    <source>
        <dbReference type="ARBA" id="ARBA00023136"/>
    </source>
</evidence>
<proteinExistence type="predicted"/>
<evidence type="ECO:0000256" key="4">
    <source>
        <dbReference type="ARBA" id="ARBA00022723"/>
    </source>
</evidence>
<keyword evidence="8 12" id="KW-0472">Membrane</keyword>
<evidence type="ECO:0000256" key="2">
    <source>
        <dbReference type="ARBA" id="ARBA00014068"/>
    </source>
</evidence>
<dbReference type="Proteomes" id="UP000038040">
    <property type="component" value="Unplaced"/>
</dbReference>
<dbReference type="InterPro" id="IPR001841">
    <property type="entry name" value="Znf_RING"/>
</dbReference>
<dbReference type="SUPFAM" id="SSF57850">
    <property type="entry name" value="RING/U-box"/>
    <property type="match status" value="1"/>
</dbReference>
<evidence type="ECO:0000256" key="6">
    <source>
        <dbReference type="ARBA" id="ARBA00022833"/>
    </source>
</evidence>
<evidence type="ECO:0000256" key="5">
    <source>
        <dbReference type="ARBA" id="ARBA00022771"/>
    </source>
</evidence>
<feature type="domain" description="RING-type" evidence="13">
    <location>
        <begin position="22"/>
        <end position="65"/>
    </location>
</feature>
<accession>A0A0N4UFW9</accession>
<dbReference type="Pfam" id="PF13920">
    <property type="entry name" value="zf-C3HC4_3"/>
    <property type="match status" value="1"/>
</dbReference>
<dbReference type="PANTHER" id="PTHR22894">
    <property type="entry name" value="RING-TYPE DOMAIN-CONTAINING PROTEIN"/>
    <property type="match status" value="1"/>
</dbReference>
<dbReference type="WBParaSite" id="DME_0000635801-mRNA-1">
    <property type="protein sequence ID" value="DME_0000635801-mRNA-1"/>
    <property type="gene ID" value="DME_0000635801"/>
</dbReference>
<organism evidence="14 15">
    <name type="scientific">Dracunculus medinensis</name>
    <name type="common">Guinea worm</name>
    <dbReference type="NCBI Taxonomy" id="318479"/>
    <lineage>
        <taxon>Eukaryota</taxon>
        <taxon>Metazoa</taxon>
        <taxon>Ecdysozoa</taxon>
        <taxon>Nematoda</taxon>
        <taxon>Chromadorea</taxon>
        <taxon>Rhabditida</taxon>
        <taxon>Spirurina</taxon>
        <taxon>Dracunculoidea</taxon>
        <taxon>Dracunculidae</taxon>
        <taxon>Dracunculus</taxon>
    </lineage>
</organism>
<dbReference type="InterPro" id="IPR017907">
    <property type="entry name" value="Znf_RING_CS"/>
</dbReference>
<name>A0A0N4UFW9_DRAME</name>
<sequence length="207" mass="23637">LQENEAIEQGEAPRTYGSDRTCPICFLSASFAITTNCGHLFCCKCICGYWRYFFPLNPVQCPVCRTPVTLLIPCPIEGEVESNSEEAGLNDNMLVEYNRRFSGERRPFMDHIRDLPVIIPHLLRTLLSFRGLVLMSQCRIILCLLGLFFYVIIPGDLLPENVFGIFGFLDDILIVFFIFVYISIMFRQLLGAGNLHFGWNINGEHNQ</sequence>
<dbReference type="AlphaFoldDB" id="A0A0N4UFW9"/>
<keyword evidence="7 12" id="KW-1133">Transmembrane helix</keyword>
<dbReference type="PROSITE" id="PS50089">
    <property type="entry name" value="ZF_RING_2"/>
    <property type="match status" value="1"/>
</dbReference>
<dbReference type="GO" id="GO:0008270">
    <property type="term" value="F:zinc ion binding"/>
    <property type="evidence" value="ECO:0007669"/>
    <property type="project" value="UniProtKB-KW"/>
</dbReference>
<dbReference type="InterPro" id="IPR038896">
    <property type="entry name" value="RNF170"/>
</dbReference>
<dbReference type="InterPro" id="IPR013083">
    <property type="entry name" value="Znf_RING/FYVE/PHD"/>
</dbReference>
<dbReference type="SMART" id="SM00184">
    <property type="entry name" value="RING"/>
    <property type="match status" value="1"/>
</dbReference>
<protein>
    <recommendedName>
        <fullName evidence="2">E3 ubiquitin-protein ligase RNF170</fullName>
    </recommendedName>
    <alternativeName>
        <fullName evidence="10">RING finger protein 170</fullName>
    </alternativeName>
    <alternativeName>
        <fullName evidence="9">RING-type E3 ubiquitin transferase RNF170</fullName>
    </alternativeName>
</protein>
<evidence type="ECO:0000313" key="15">
    <source>
        <dbReference type="WBParaSite" id="DME_0000635801-mRNA-1"/>
    </source>
</evidence>
<evidence type="ECO:0000256" key="10">
    <source>
        <dbReference type="ARBA" id="ARBA00031107"/>
    </source>
</evidence>
<dbReference type="Pfam" id="PF06803">
    <property type="entry name" value="DUF1232"/>
    <property type="match status" value="1"/>
</dbReference>
<dbReference type="PROSITE" id="PS00518">
    <property type="entry name" value="ZF_RING_1"/>
    <property type="match status" value="1"/>
</dbReference>
<evidence type="ECO:0000259" key="13">
    <source>
        <dbReference type="PROSITE" id="PS50089"/>
    </source>
</evidence>
<reference evidence="15" key="1">
    <citation type="submission" date="2017-02" db="UniProtKB">
        <authorList>
            <consortium name="WormBaseParasite"/>
        </authorList>
    </citation>
    <scope>IDENTIFICATION</scope>
</reference>
<evidence type="ECO:0000313" key="14">
    <source>
        <dbReference type="Proteomes" id="UP000038040"/>
    </source>
</evidence>
<dbReference type="InterPro" id="IPR010652">
    <property type="entry name" value="DUF1232"/>
</dbReference>